<dbReference type="OrthoDB" id="5396211at2"/>
<proteinExistence type="predicted"/>
<dbReference type="Gene3D" id="1.20.1270.360">
    <property type="match status" value="1"/>
</dbReference>
<dbReference type="InterPro" id="IPR005560">
    <property type="entry name" value="Csp_YhjQ"/>
</dbReference>
<dbReference type="EMBL" id="SMFL01000021">
    <property type="protein sequence ID" value="TDE09195.1"/>
    <property type="molecule type" value="Genomic_DNA"/>
</dbReference>
<dbReference type="PANTHER" id="PTHR37310:SF1">
    <property type="entry name" value="CYTOPLASMIC PROTEIN"/>
    <property type="match status" value="1"/>
</dbReference>
<dbReference type="Pfam" id="PF03860">
    <property type="entry name" value="Csp"/>
    <property type="match status" value="1"/>
</dbReference>
<dbReference type="InterPro" id="IPR044543">
    <property type="entry name" value="YHJQ-like"/>
</dbReference>
<dbReference type="RefSeq" id="WP_131962270.1">
    <property type="nucleotide sequence ID" value="NZ_SMFL01000021.1"/>
</dbReference>
<dbReference type="AlphaFoldDB" id="A0A4R5DEZ2"/>
<dbReference type="CDD" id="cd08026">
    <property type="entry name" value="DUF326"/>
    <property type="match status" value="1"/>
</dbReference>
<dbReference type="Proteomes" id="UP000294850">
    <property type="component" value="Unassembled WGS sequence"/>
</dbReference>
<evidence type="ECO:0000313" key="1">
    <source>
        <dbReference type="EMBL" id="TDE09195.1"/>
    </source>
</evidence>
<keyword evidence="2" id="KW-1185">Reference proteome</keyword>
<accession>A0A4R5DEZ2</accession>
<reference evidence="1 2" key="1">
    <citation type="submission" date="2019-03" db="EMBL/GenBank/DDBJ databases">
        <title>Dyadobacter AR-3-6 sp. nov., isolated from arctic soil.</title>
        <authorList>
            <person name="Chaudhary D.K."/>
        </authorList>
    </citation>
    <scope>NUCLEOTIDE SEQUENCE [LARGE SCALE GENOMIC DNA]</scope>
    <source>
        <strain evidence="1 2">AR-3-6</strain>
    </source>
</reference>
<name>A0A4R5DEZ2_9BACT</name>
<gene>
    <name evidence="1" type="ORF">E0F88_31090</name>
</gene>
<protein>
    <submittedName>
        <fullName evidence="1">Four-helix bundle copper-binding protein</fullName>
    </submittedName>
</protein>
<evidence type="ECO:0000313" key="2">
    <source>
        <dbReference type="Proteomes" id="UP000294850"/>
    </source>
</evidence>
<dbReference type="PANTHER" id="PTHR37310">
    <property type="entry name" value="CYTOPLASMIC PROTEIN-RELATED"/>
    <property type="match status" value="1"/>
</dbReference>
<sequence>MENQQFKDCIDACVACALACSQCATACLKEENVGHLTMCIQLDLECAAVCRSAAELMSLGSSFSAHLCRVCADACNACADECEKHAAMGMDHCRKCAEACRTCAKACEEMATPV</sequence>
<organism evidence="1 2">
    <name type="scientific">Dyadobacter psychrotolerans</name>
    <dbReference type="NCBI Taxonomy" id="2541721"/>
    <lineage>
        <taxon>Bacteria</taxon>
        <taxon>Pseudomonadati</taxon>
        <taxon>Bacteroidota</taxon>
        <taxon>Cytophagia</taxon>
        <taxon>Cytophagales</taxon>
        <taxon>Spirosomataceae</taxon>
        <taxon>Dyadobacter</taxon>
    </lineage>
</organism>
<comment type="caution">
    <text evidence="1">The sequence shown here is derived from an EMBL/GenBank/DDBJ whole genome shotgun (WGS) entry which is preliminary data.</text>
</comment>